<organism evidence="2 3">
    <name type="scientific">Gilliamella apicola</name>
    <dbReference type="NCBI Taxonomy" id="1196095"/>
    <lineage>
        <taxon>Bacteria</taxon>
        <taxon>Pseudomonadati</taxon>
        <taxon>Pseudomonadota</taxon>
        <taxon>Gammaproteobacteria</taxon>
        <taxon>Orbales</taxon>
        <taxon>Orbaceae</taxon>
        <taxon>Gilliamella</taxon>
    </lineage>
</organism>
<keyword evidence="1" id="KW-0812">Transmembrane</keyword>
<comment type="caution">
    <text evidence="2">The sequence shown here is derived from an EMBL/GenBank/DDBJ whole genome shotgun (WGS) entry which is preliminary data.</text>
</comment>
<evidence type="ECO:0000313" key="2">
    <source>
        <dbReference type="EMBL" id="PXZ05465.1"/>
    </source>
</evidence>
<dbReference type="EMBL" id="QGLP01000004">
    <property type="protein sequence ID" value="PXZ05465.1"/>
    <property type="molecule type" value="Genomic_DNA"/>
</dbReference>
<keyword evidence="1" id="KW-1133">Transmembrane helix</keyword>
<gene>
    <name evidence="2" type="ORF">DKK79_01895</name>
</gene>
<reference evidence="2 3" key="1">
    <citation type="submission" date="2018-05" db="EMBL/GenBank/DDBJ databases">
        <title>Reference genomes for bee gut microbiota database.</title>
        <authorList>
            <person name="Ellegaard K.M."/>
        </authorList>
    </citation>
    <scope>NUCLEOTIDE SEQUENCE [LARGE SCALE GENOMIC DNA]</scope>
    <source>
        <strain evidence="2 3">ESL0177</strain>
    </source>
</reference>
<keyword evidence="1" id="KW-0472">Membrane</keyword>
<dbReference type="RefSeq" id="WP_110422609.1">
    <property type="nucleotide sequence ID" value="NZ_QGLP01000004.1"/>
</dbReference>
<evidence type="ECO:0000313" key="3">
    <source>
        <dbReference type="Proteomes" id="UP000247483"/>
    </source>
</evidence>
<name>A0A2V4DXE3_9GAMM</name>
<dbReference type="AlphaFoldDB" id="A0A2V4DXE3"/>
<feature type="transmembrane region" description="Helical" evidence="1">
    <location>
        <begin position="56"/>
        <end position="72"/>
    </location>
</feature>
<proteinExistence type="predicted"/>
<sequence length="194" mass="23007">MPQNFKNYNQDLLKTVVLKKNITKKLLLLMVLLSILNIIFAFHLHQRTIIFPKVEYAFFTMIILLSFLLAFSRKKMLKKAFLKRIKDYLARVFMIFSFNFIFFLVLLTEIIYFYPTESKTYTTEYKITTPGPSRGKHGRCKNGLKILNKDNNYYFFLCINLNDKIKYGNKAQVRVKETPIGSYLIDYNLFVTSK</sequence>
<feature type="transmembrane region" description="Helical" evidence="1">
    <location>
        <begin position="26"/>
        <end position="44"/>
    </location>
</feature>
<feature type="transmembrane region" description="Helical" evidence="1">
    <location>
        <begin position="92"/>
        <end position="114"/>
    </location>
</feature>
<dbReference type="Proteomes" id="UP000247483">
    <property type="component" value="Unassembled WGS sequence"/>
</dbReference>
<accession>A0A2V4DXE3</accession>
<evidence type="ECO:0000256" key="1">
    <source>
        <dbReference type="SAM" id="Phobius"/>
    </source>
</evidence>
<protein>
    <submittedName>
        <fullName evidence="2">Uncharacterized protein</fullName>
    </submittedName>
</protein>